<protein>
    <submittedName>
        <fullName evidence="8">Uncharacterized protein</fullName>
    </submittedName>
</protein>
<dbReference type="InterPro" id="IPR002523">
    <property type="entry name" value="MgTranspt_CorA/ZnTranspt_ZntB"/>
</dbReference>
<feature type="compositionally biased region" description="Low complexity" evidence="6">
    <location>
        <begin position="26"/>
        <end position="38"/>
    </location>
</feature>
<dbReference type="PANTHER" id="PTHR21535:SF55">
    <property type="entry name" value="MAGNESIUM TRANSPORTER ALR1-RELATED"/>
    <property type="match status" value="1"/>
</dbReference>
<dbReference type="FunFam" id="1.20.58.340:FF:000027">
    <property type="entry name" value="CorA family metal ion transporter (Eurofung)"/>
    <property type="match status" value="1"/>
</dbReference>
<evidence type="ECO:0000256" key="4">
    <source>
        <dbReference type="ARBA" id="ARBA00022989"/>
    </source>
</evidence>
<evidence type="ECO:0000256" key="7">
    <source>
        <dbReference type="SAM" id="Phobius"/>
    </source>
</evidence>
<evidence type="ECO:0000256" key="3">
    <source>
        <dbReference type="ARBA" id="ARBA00022692"/>
    </source>
</evidence>
<dbReference type="GO" id="GO:0015095">
    <property type="term" value="F:magnesium ion transmembrane transporter activity"/>
    <property type="evidence" value="ECO:0007669"/>
    <property type="project" value="InterPro"/>
</dbReference>
<keyword evidence="4 7" id="KW-1133">Transmembrane helix</keyword>
<feature type="region of interest" description="Disordered" evidence="6">
    <location>
        <begin position="1"/>
        <end position="41"/>
    </location>
</feature>
<keyword evidence="5 7" id="KW-0472">Membrane</keyword>
<proteinExistence type="inferred from homology"/>
<dbReference type="InterPro" id="IPR045863">
    <property type="entry name" value="CorA_TM1_TM2"/>
</dbReference>
<dbReference type="Gene3D" id="1.20.58.340">
    <property type="entry name" value="Magnesium transport protein CorA, transmembrane region"/>
    <property type="match status" value="2"/>
</dbReference>
<sequence length="605" mass="67709">MSSERRSLQAGERNASLRPAASDNARTPTPSPTRRTSPAIIVRDFENTVIHDHDHGHDDDNVDPLSPRVRRGTWTKEISDHRSASPPSSVKAFAASRRRSRRNTFSSEARSEFEEHLARIGSISEARSISPGQEVRHPSVAPVDGAGIHLPDIEDRDEYRDEADEEYAKEKEQLCIDFEFLEQFMHAEPGAHMNHRLSSDATPRVFSDLRRSQSGNEKFTTNSEGDLVHTQMPGSPDFEEKKKPSIIPPAQIERSRFTFCSSSSDSTLSGSELVDLVPCGETIRSLFEQSVDDDGSWWLNCTNVTRAEVQGLGKAFGIHPLTVEDIITNEPHEKVELFDSYYFASFQSFHAVEEDDGIEYQGFSIYLLIFRQGVLSFSFVPNAHASYVRNKMMALKGSVSVSSDWICYAIVDHIVDQFGPVIRRMEAEVDSIDDDVFIMRDDDKNTILKRIGQARKNCMALFRLLAGKADVLGGFTKRCNENYPMAPRMDIGMYLSDIQDHVVTMTSNISHFETILARAHSNYLATLSISNHSQAHMTNRVLNKVTLLAGVFVPLQLVSSLFGMNVPVPWAGSSSNNLAPFFGITGFMLGFALLFVAVARFLRFL</sequence>
<feature type="transmembrane region" description="Helical" evidence="7">
    <location>
        <begin position="545"/>
        <end position="566"/>
    </location>
</feature>
<evidence type="ECO:0000256" key="6">
    <source>
        <dbReference type="SAM" id="MobiDB-lite"/>
    </source>
</evidence>
<dbReference type="AlphaFoldDB" id="A0A0B7KDU0"/>
<evidence type="ECO:0000256" key="2">
    <source>
        <dbReference type="ARBA" id="ARBA00009765"/>
    </source>
</evidence>
<evidence type="ECO:0000256" key="1">
    <source>
        <dbReference type="ARBA" id="ARBA00004141"/>
    </source>
</evidence>
<dbReference type="SUPFAM" id="SSF144083">
    <property type="entry name" value="Magnesium transport protein CorA, transmembrane region"/>
    <property type="match status" value="1"/>
</dbReference>
<comment type="similarity">
    <text evidence="2">Belongs to the CorA metal ion transporter (MIT) (TC 1.A.35) family.</text>
</comment>
<dbReference type="EMBL" id="CDPU01000055">
    <property type="protein sequence ID" value="CEO55708.1"/>
    <property type="molecule type" value="Genomic_DNA"/>
</dbReference>
<feature type="compositionally biased region" description="Polar residues" evidence="6">
    <location>
        <begin position="212"/>
        <end position="224"/>
    </location>
</feature>
<dbReference type="SUPFAM" id="SSF143865">
    <property type="entry name" value="CorA soluble domain-like"/>
    <property type="match status" value="1"/>
</dbReference>
<dbReference type="InterPro" id="IPR045861">
    <property type="entry name" value="CorA_cytoplasmic_dom"/>
</dbReference>
<keyword evidence="3 7" id="KW-0812">Transmembrane</keyword>
<reference evidence="8" key="1">
    <citation type="submission" date="2015-01" db="EMBL/GenBank/DDBJ databases">
        <authorList>
            <person name="Durling Mikael"/>
        </authorList>
    </citation>
    <scope>NUCLEOTIDE SEQUENCE</scope>
</reference>
<name>A0A0B7KDU0_BIOOC</name>
<evidence type="ECO:0000313" key="8">
    <source>
        <dbReference type="EMBL" id="CEO55708.1"/>
    </source>
</evidence>
<dbReference type="InterPro" id="IPR044089">
    <property type="entry name" value="Alr1-like"/>
</dbReference>
<dbReference type="PANTHER" id="PTHR21535">
    <property type="entry name" value="MAGNESIUM AND COBALT TRANSPORT PROTEIN/MITOCHONDRIAL IMPORT INNER MEMBRANE TRANSLOCASE SUBUNIT TIM8"/>
    <property type="match status" value="1"/>
</dbReference>
<comment type="subcellular location">
    <subcellularLocation>
        <location evidence="1">Membrane</location>
        <topology evidence="1">Multi-pass membrane protein</topology>
    </subcellularLocation>
</comment>
<dbReference type="Pfam" id="PF01544">
    <property type="entry name" value="CorA"/>
    <property type="match status" value="1"/>
</dbReference>
<dbReference type="GO" id="GO:0005886">
    <property type="term" value="C:plasma membrane"/>
    <property type="evidence" value="ECO:0007669"/>
    <property type="project" value="TreeGrafter"/>
</dbReference>
<feature type="compositionally biased region" description="Basic and acidic residues" evidence="6">
    <location>
        <begin position="109"/>
        <end position="118"/>
    </location>
</feature>
<feature type="transmembrane region" description="Helical" evidence="7">
    <location>
        <begin position="578"/>
        <end position="602"/>
    </location>
</feature>
<organism evidence="8">
    <name type="scientific">Bionectria ochroleuca</name>
    <name type="common">Gliocladium roseum</name>
    <dbReference type="NCBI Taxonomy" id="29856"/>
    <lineage>
        <taxon>Eukaryota</taxon>
        <taxon>Fungi</taxon>
        <taxon>Dikarya</taxon>
        <taxon>Ascomycota</taxon>
        <taxon>Pezizomycotina</taxon>
        <taxon>Sordariomycetes</taxon>
        <taxon>Hypocreomycetidae</taxon>
        <taxon>Hypocreales</taxon>
        <taxon>Bionectriaceae</taxon>
        <taxon>Clonostachys</taxon>
    </lineage>
</organism>
<feature type="region of interest" description="Disordered" evidence="6">
    <location>
        <begin position="211"/>
        <end position="243"/>
    </location>
</feature>
<dbReference type="Gene3D" id="3.30.460.20">
    <property type="entry name" value="CorA soluble domain-like"/>
    <property type="match status" value="1"/>
</dbReference>
<evidence type="ECO:0000256" key="5">
    <source>
        <dbReference type="ARBA" id="ARBA00023136"/>
    </source>
</evidence>
<dbReference type="GO" id="GO:0010961">
    <property type="term" value="P:intracellular magnesium ion homeostasis"/>
    <property type="evidence" value="ECO:0007669"/>
    <property type="project" value="TreeGrafter"/>
</dbReference>
<accession>A0A0B7KDU0</accession>
<dbReference type="CDD" id="cd12829">
    <property type="entry name" value="Alr1p-like"/>
    <property type="match status" value="1"/>
</dbReference>
<gene>
    <name evidence="8" type="ORF">BN869_000011766_1</name>
</gene>
<feature type="region of interest" description="Disordered" evidence="6">
    <location>
        <begin position="76"/>
        <end position="166"/>
    </location>
</feature>